<dbReference type="PIRSF" id="PIRSF000390">
    <property type="entry name" value="PLP_StrS"/>
    <property type="match status" value="1"/>
</dbReference>
<evidence type="ECO:0000313" key="4">
    <source>
        <dbReference type="EMBL" id="MBP2473516.1"/>
    </source>
</evidence>
<dbReference type="InterPro" id="IPR015422">
    <property type="entry name" value="PyrdxlP-dep_Trfase_small"/>
</dbReference>
<keyword evidence="5" id="KW-1185">Reference proteome</keyword>
<keyword evidence="4" id="KW-0032">Aminotransferase</keyword>
<dbReference type="PANTHER" id="PTHR30244">
    <property type="entry name" value="TRANSAMINASE"/>
    <property type="match status" value="1"/>
</dbReference>
<dbReference type="PANTHER" id="PTHR30244:SF36">
    <property type="entry name" value="3-OXO-GLUCOSE-6-PHOSPHATE:GLUTAMATE AMINOTRANSFERASE"/>
    <property type="match status" value="1"/>
</dbReference>
<comment type="similarity">
    <text evidence="2 3">Belongs to the DegT/DnrJ/EryC1 family.</text>
</comment>
<dbReference type="GO" id="GO:0008483">
    <property type="term" value="F:transaminase activity"/>
    <property type="evidence" value="ECO:0007669"/>
    <property type="project" value="UniProtKB-KW"/>
</dbReference>
<name>A0ABS5AAB6_9PSEU</name>
<dbReference type="RefSeq" id="WP_086781293.1">
    <property type="nucleotide sequence ID" value="NZ_JAGIOO010000001.1"/>
</dbReference>
<accession>A0ABS5AAB6</accession>
<evidence type="ECO:0000256" key="1">
    <source>
        <dbReference type="ARBA" id="ARBA00022898"/>
    </source>
</evidence>
<dbReference type="SUPFAM" id="SSF53383">
    <property type="entry name" value="PLP-dependent transferases"/>
    <property type="match status" value="1"/>
</dbReference>
<dbReference type="Gene3D" id="3.90.1150.10">
    <property type="entry name" value="Aspartate Aminotransferase, domain 1"/>
    <property type="match status" value="1"/>
</dbReference>
<keyword evidence="4" id="KW-0808">Transferase</keyword>
<reference evidence="4 5" key="1">
    <citation type="submission" date="2021-03" db="EMBL/GenBank/DDBJ databases">
        <title>Sequencing the genomes of 1000 actinobacteria strains.</title>
        <authorList>
            <person name="Klenk H.-P."/>
        </authorList>
    </citation>
    <scope>NUCLEOTIDE SEQUENCE [LARGE SCALE GENOMIC DNA]</scope>
    <source>
        <strain evidence="4 5">DSM 44580</strain>
    </source>
</reference>
<organism evidence="4 5">
    <name type="scientific">Crossiella equi</name>
    <dbReference type="NCBI Taxonomy" id="130796"/>
    <lineage>
        <taxon>Bacteria</taxon>
        <taxon>Bacillati</taxon>
        <taxon>Actinomycetota</taxon>
        <taxon>Actinomycetes</taxon>
        <taxon>Pseudonocardiales</taxon>
        <taxon>Pseudonocardiaceae</taxon>
        <taxon>Crossiella</taxon>
    </lineage>
</organism>
<dbReference type="InterPro" id="IPR015421">
    <property type="entry name" value="PyrdxlP-dep_Trfase_major"/>
</dbReference>
<dbReference type="EC" id="2.6.1.106" evidence="4"/>
<dbReference type="InterPro" id="IPR000653">
    <property type="entry name" value="DegT/StrS_aminotransferase"/>
</dbReference>
<gene>
    <name evidence="4" type="ORF">JOF53_002388</name>
</gene>
<keyword evidence="1 3" id="KW-0663">Pyridoxal phosphate</keyword>
<proteinExistence type="inferred from homology"/>
<evidence type="ECO:0000313" key="5">
    <source>
        <dbReference type="Proteomes" id="UP001519363"/>
    </source>
</evidence>
<evidence type="ECO:0000256" key="3">
    <source>
        <dbReference type="RuleBase" id="RU004508"/>
    </source>
</evidence>
<evidence type="ECO:0000256" key="2">
    <source>
        <dbReference type="ARBA" id="ARBA00037999"/>
    </source>
</evidence>
<dbReference type="Pfam" id="PF01041">
    <property type="entry name" value="DegT_DnrJ_EryC1"/>
    <property type="match status" value="1"/>
</dbReference>
<protein>
    <submittedName>
        <fullName evidence="4">dTDP-3-amino-3,4,6-trideoxy-alpha-D-glucose transaminase</fullName>
        <ecNumber evidence="4">2.6.1.106</ecNumber>
    </submittedName>
</protein>
<dbReference type="Gene3D" id="3.40.640.10">
    <property type="entry name" value="Type I PLP-dependent aspartate aminotransferase-like (Major domain)"/>
    <property type="match status" value="1"/>
</dbReference>
<dbReference type="InterPro" id="IPR015424">
    <property type="entry name" value="PyrdxlP-dep_Trfase"/>
</dbReference>
<dbReference type="CDD" id="cd00616">
    <property type="entry name" value="AHBA_syn"/>
    <property type="match status" value="1"/>
</dbReference>
<dbReference type="Proteomes" id="UP001519363">
    <property type="component" value="Unassembled WGS sequence"/>
</dbReference>
<comment type="caution">
    <text evidence="4">The sequence shown here is derived from an EMBL/GenBank/DDBJ whole genome shotgun (WGS) entry which is preliminary data.</text>
</comment>
<sequence length="363" mass="39531">MTVPFLDLKAPYRELAVELDEAAARVLRSGWYLRGPELAAFEHEFAAYCGAAHCVAVGSGSDAIELTLRALGIGRGDEVLVPSHTFIATWAAVTRAGATPVPVEPCPRTWLLDPANLAPAITPRTAAVIPVHLYGQAVDLAAVHAVATRHSLAVIEDAAQSHGARYRSAGTSRARTYSFYPGKNLGALGDGGAVVTDDPDLATRLRLHRDHGSRHKYHHELLATNSRLDELQAAFLRAKLPHLDTWNARRDRIATRYLTELADLPLTLPTRVPWSTHAWHLFVVASPHRDTLQEALTAEGVHTLIHYPIPVHRTEAYATDPVARSPLPIADTLAATVLSLPMGPHQPEAHTTRVIETLHRVCT</sequence>
<dbReference type="EMBL" id="JAGIOO010000001">
    <property type="protein sequence ID" value="MBP2473516.1"/>
    <property type="molecule type" value="Genomic_DNA"/>
</dbReference>